<dbReference type="SUPFAM" id="SSF46689">
    <property type="entry name" value="Homeodomain-like"/>
    <property type="match status" value="1"/>
</dbReference>
<dbReference type="PROSITE" id="PS50977">
    <property type="entry name" value="HTH_TETR_2"/>
    <property type="match status" value="1"/>
</dbReference>
<dbReference type="RefSeq" id="WP_002653110.1">
    <property type="nucleotide sequence ID" value="NZ_CH672376.1"/>
</dbReference>
<evidence type="ECO:0000313" key="6">
    <source>
        <dbReference type="EMBL" id="EAQ79155.1"/>
    </source>
</evidence>
<evidence type="ECO:0000259" key="5">
    <source>
        <dbReference type="PROSITE" id="PS50977"/>
    </source>
</evidence>
<name>A3ZWC7_9BACT</name>
<keyword evidence="2 4" id="KW-0238">DNA-binding</keyword>
<reference evidence="6 7" key="1">
    <citation type="submission" date="2006-02" db="EMBL/GenBank/DDBJ databases">
        <authorList>
            <person name="Amann R."/>
            <person name="Ferriera S."/>
            <person name="Johnson J."/>
            <person name="Kravitz S."/>
            <person name="Halpern A."/>
            <person name="Remington K."/>
            <person name="Beeson K."/>
            <person name="Tran B."/>
            <person name="Rogers Y.-H."/>
            <person name="Friedman R."/>
            <person name="Venter J.C."/>
        </authorList>
    </citation>
    <scope>NUCLEOTIDE SEQUENCE [LARGE SCALE GENOMIC DNA]</scope>
    <source>
        <strain evidence="6 7">DSM 3645</strain>
    </source>
</reference>
<dbReference type="AlphaFoldDB" id="A3ZWC7"/>
<dbReference type="InterPro" id="IPR009057">
    <property type="entry name" value="Homeodomain-like_sf"/>
</dbReference>
<comment type="caution">
    <text evidence="6">The sequence shown here is derived from an EMBL/GenBank/DDBJ whole genome shotgun (WGS) entry which is preliminary data.</text>
</comment>
<dbReference type="InterPro" id="IPR001647">
    <property type="entry name" value="HTH_TetR"/>
</dbReference>
<dbReference type="STRING" id="314230.DSM3645_26069"/>
<dbReference type="Pfam" id="PF16925">
    <property type="entry name" value="TetR_C_13"/>
    <property type="match status" value="1"/>
</dbReference>
<dbReference type="PANTHER" id="PTHR47506">
    <property type="entry name" value="TRANSCRIPTIONAL REGULATORY PROTEIN"/>
    <property type="match status" value="1"/>
</dbReference>
<dbReference type="HOGENOM" id="CLU_069356_28_1_0"/>
<dbReference type="SUPFAM" id="SSF48498">
    <property type="entry name" value="Tetracyclin repressor-like, C-terminal domain"/>
    <property type="match status" value="1"/>
</dbReference>
<dbReference type="PRINTS" id="PR00455">
    <property type="entry name" value="HTHTETR"/>
</dbReference>
<keyword evidence="3" id="KW-0804">Transcription</keyword>
<dbReference type="OrthoDB" id="9812484at2"/>
<dbReference type="InterPro" id="IPR036271">
    <property type="entry name" value="Tet_transcr_reg_TetR-rel_C_sf"/>
</dbReference>
<dbReference type="EMBL" id="AANZ01000015">
    <property type="protein sequence ID" value="EAQ79155.1"/>
    <property type="molecule type" value="Genomic_DNA"/>
</dbReference>
<evidence type="ECO:0000256" key="4">
    <source>
        <dbReference type="PROSITE-ProRule" id="PRU00335"/>
    </source>
</evidence>
<evidence type="ECO:0000256" key="1">
    <source>
        <dbReference type="ARBA" id="ARBA00023015"/>
    </source>
</evidence>
<keyword evidence="1" id="KW-0805">Transcription regulation</keyword>
<proteinExistence type="predicted"/>
<evidence type="ECO:0000256" key="3">
    <source>
        <dbReference type="ARBA" id="ARBA00023163"/>
    </source>
</evidence>
<dbReference type="Gene3D" id="1.10.357.10">
    <property type="entry name" value="Tetracycline Repressor, domain 2"/>
    <property type="match status" value="1"/>
</dbReference>
<accession>A3ZWC7</accession>
<evidence type="ECO:0000256" key="2">
    <source>
        <dbReference type="ARBA" id="ARBA00023125"/>
    </source>
</evidence>
<dbReference type="InterPro" id="IPR011075">
    <property type="entry name" value="TetR_C"/>
</dbReference>
<dbReference type="Pfam" id="PF00440">
    <property type="entry name" value="TetR_N"/>
    <property type="match status" value="1"/>
</dbReference>
<organism evidence="6 7">
    <name type="scientific">Blastopirellula marina DSM 3645</name>
    <dbReference type="NCBI Taxonomy" id="314230"/>
    <lineage>
        <taxon>Bacteria</taxon>
        <taxon>Pseudomonadati</taxon>
        <taxon>Planctomycetota</taxon>
        <taxon>Planctomycetia</taxon>
        <taxon>Pirellulales</taxon>
        <taxon>Pirellulaceae</taxon>
        <taxon>Blastopirellula</taxon>
    </lineage>
</organism>
<feature type="DNA-binding region" description="H-T-H motif" evidence="4">
    <location>
        <begin position="25"/>
        <end position="44"/>
    </location>
</feature>
<feature type="domain" description="HTH tetR-type" evidence="5">
    <location>
        <begin position="2"/>
        <end position="62"/>
    </location>
</feature>
<dbReference type="GO" id="GO:0003677">
    <property type="term" value="F:DNA binding"/>
    <property type="evidence" value="ECO:0007669"/>
    <property type="project" value="UniProtKB-UniRule"/>
</dbReference>
<dbReference type="Proteomes" id="UP000004358">
    <property type="component" value="Unassembled WGS sequence"/>
</dbReference>
<protein>
    <submittedName>
        <fullName evidence="6">Transcriptional regulator, TetR family protein</fullName>
    </submittedName>
</protein>
<evidence type="ECO:0000313" key="7">
    <source>
        <dbReference type="Proteomes" id="UP000004358"/>
    </source>
</evidence>
<gene>
    <name evidence="6" type="ORF">DSM3645_26069</name>
</gene>
<sequence length="194" mass="21802">MSETKQNIIDAGCEAMVAKSYNGAGLNEILKEAGVPKGSFYHFFKSKEELGIAIIEKSVDENIQALRQRLSDRSKTPVQRLRAYYEWAREHLLSVGFRRECLISKLALEIGTLSGPMQSAVRCGWDQWRSIIAQCIREGQAAGEIDPNQDAEALSDFMISAFEGVLIRVQVNNDIAPVDEFLHFVFEVLIPPRK</sequence>
<dbReference type="PANTHER" id="PTHR47506:SF6">
    <property type="entry name" value="HTH-TYPE TRANSCRIPTIONAL REPRESSOR NEMR"/>
    <property type="match status" value="1"/>
</dbReference>
<dbReference type="eggNOG" id="COG1309">
    <property type="taxonomic scope" value="Bacteria"/>
</dbReference>